<dbReference type="Pfam" id="PF02607">
    <property type="entry name" value="B12-binding_2"/>
    <property type="match status" value="1"/>
</dbReference>
<dbReference type="RefSeq" id="WP_307850362.1">
    <property type="nucleotide sequence ID" value="NZ_JAGIOO010000001.1"/>
</dbReference>
<dbReference type="Gene3D" id="3.40.50.280">
    <property type="entry name" value="Cobalamin-binding domain"/>
    <property type="match status" value="1"/>
</dbReference>
<dbReference type="InterPro" id="IPR036724">
    <property type="entry name" value="Cobalamin-bd_sf"/>
</dbReference>
<dbReference type="Pfam" id="PF02310">
    <property type="entry name" value="B12-binding"/>
    <property type="match status" value="1"/>
</dbReference>
<dbReference type="InterPro" id="IPR003759">
    <property type="entry name" value="Cbl-bd_cap"/>
</dbReference>
<dbReference type="InterPro" id="IPR006158">
    <property type="entry name" value="Cobalamin-bd"/>
</dbReference>
<evidence type="ECO:0000259" key="1">
    <source>
        <dbReference type="PROSITE" id="PS51332"/>
    </source>
</evidence>
<reference evidence="2 3" key="1">
    <citation type="submission" date="2021-03" db="EMBL/GenBank/DDBJ databases">
        <title>Sequencing the genomes of 1000 actinobacteria strains.</title>
        <authorList>
            <person name="Klenk H.-P."/>
        </authorList>
    </citation>
    <scope>NUCLEOTIDE SEQUENCE [LARGE SCALE GENOMIC DNA]</scope>
    <source>
        <strain evidence="2 3">DSM 44580</strain>
    </source>
</reference>
<name>A0ABS5ASA5_9PSEU</name>
<dbReference type="SUPFAM" id="SSF52242">
    <property type="entry name" value="Cobalamin (vitamin B12)-binding domain"/>
    <property type="match status" value="1"/>
</dbReference>
<evidence type="ECO:0000313" key="3">
    <source>
        <dbReference type="Proteomes" id="UP001519363"/>
    </source>
</evidence>
<feature type="domain" description="B12-binding" evidence="1">
    <location>
        <begin position="93"/>
        <end position="222"/>
    </location>
</feature>
<gene>
    <name evidence="2" type="ORF">JOF53_008320</name>
</gene>
<protein>
    <submittedName>
        <fullName evidence="2">Methanogenic corrinoid protein MtbC1</fullName>
    </submittedName>
</protein>
<proteinExistence type="predicted"/>
<keyword evidence="3" id="KW-1185">Reference proteome</keyword>
<dbReference type="InterPro" id="IPR036594">
    <property type="entry name" value="Meth_synthase_dom"/>
</dbReference>
<dbReference type="EMBL" id="JAGIOO010000001">
    <property type="protein sequence ID" value="MBP2479448.1"/>
    <property type="molecule type" value="Genomic_DNA"/>
</dbReference>
<evidence type="ECO:0000313" key="2">
    <source>
        <dbReference type="EMBL" id="MBP2479448.1"/>
    </source>
</evidence>
<accession>A0ABS5ASA5</accession>
<dbReference type="Gene3D" id="1.10.1240.10">
    <property type="entry name" value="Methionine synthase domain"/>
    <property type="match status" value="1"/>
</dbReference>
<dbReference type="Proteomes" id="UP001519363">
    <property type="component" value="Unassembled WGS sequence"/>
</dbReference>
<comment type="caution">
    <text evidence="2">The sequence shown here is derived from an EMBL/GenBank/DDBJ whole genome shotgun (WGS) entry which is preliminary data.</text>
</comment>
<dbReference type="PROSITE" id="PS51332">
    <property type="entry name" value="B12_BINDING"/>
    <property type="match status" value="1"/>
</dbReference>
<organism evidence="2 3">
    <name type="scientific">Crossiella equi</name>
    <dbReference type="NCBI Taxonomy" id="130796"/>
    <lineage>
        <taxon>Bacteria</taxon>
        <taxon>Bacillati</taxon>
        <taxon>Actinomycetota</taxon>
        <taxon>Actinomycetes</taxon>
        <taxon>Pseudonocardiales</taxon>
        <taxon>Pseudonocardiaceae</taxon>
        <taxon>Crossiella</taxon>
    </lineage>
</organism>
<sequence length="338" mass="35048">MSPAALADGLVRFGHAQARADPAAAVSTVEDLLAVGTDPVEVLVDVIAAGQRVVGTRWQRGEWTVAQEHAATAVAVAATRAVRRTVDRLPRTRGSVVVACAEREWHELPAMIIGCALRAAGWDTTVLGASTTPARLNQHLHDHGPDATAVSCSVLGALPAARRFIEASTAAGVPVLVGGSAFGADDTRAQALGATGWAPGARQAVAAVGTLPSVVPLATPLPTAPATEQAALSHAHDTLFTDLRTRWLHEVDRLCPPETKAAVTEVTSDVLNQALHAVSAALLTADPRLVPETATWIADLLTARGAPGSLVEATGAALRTTLRDHPLAHTLVIDGWSW</sequence>